<sequence>MAPVKQIQEFFILPSRKVRFRFFYLGTMEDNDFVLESRVFVRKIKRVFRLFQKTPFKYV</sequence>
<organism evidence="1 2">
    <name type="scientific">Leptospira santarosai str. MOR084</name>
    <dbReference type="NCBI Taxonomy" id="1049984"/>
    <lineage>
        <taxon>Bacteria</taxon>
        <taxon>Pseudomonadati</taxon>
        <taxon>Spirochaetota</taxon>
        <taxon>Spirochaetia</taxon>
        <taxon>Leptospirales</taxon>
        <taxon>Leptospiraceae</taxon>
        <taxon>Leptospira</taxon>
    </lineage>
</organism>
<reference evidence="1" key="1">
    <citation type="submission" date="2012-10" db="EMBL/GenBank/DDBJ databases">
        <authorList>
            <person name="Harkins D.M."/>
            <person name="Durkin A.S."/>
            <person name="Brinkac L.M."/>
            <person name="Haft D.H."/>
            <person name="Selengut J.D."/>
            <person name="Sanka R."/>
            <person name="DePew J."/>
            <person name="Purushe J."/>
            <person name="Matthias M.A."/>
            <person name="Vinetz J.M."/>
            <person name="Sutton G.G."/>
            <person name="Nierman W.C."/>
            <person name="Fouts D.E."/>
        </authorList>
    </citation>
    <scope>NUCLEOTIDE SEQUENCE [LARGE SCALE GENOMIC DNA]</scope>
    <source>
        <strain evidence="1">MOR084</strain>
    </source>
</reference>
<proteinExistence type="predicted"/>
<protein>
    <submittedName>
        <fullName evidence="1">Uncharacterized protein</fullName>
    </submittedName>
</protein>
<dbReference type="Proteomes" id="UP000006329">
    <property type="component" value="Unassembled WGS sequence"/>
</dbReference>
<accession>A0A0E2BKT0</accession>
<name>A0A0E2BKT0_9LEPT</name>
<gene>
    <name evidence="1" type="ORF">LEP1GSC179_1029</name>
</gene>
<comment type="caution">
    <text evidence="1">The sequence shown here is derived from an EMBL/GenBank/DDBJ whole genome shotgun (WGS) entry which is preliminary data.</text>
</comment>
<keyword evidence="2" id="KW-1185">Reference proteome</keyword>
<evidence type="ECO:0000313" key="1">
    <source>
        <dbReference type="EMBL" id="EKO35582.1"/>
    </source>
</evidence>
<dbReference type="EMBL" id="AHON02000013">
    <property type="protein sequence ID" value="EKO35582.1"/>
    <property type="molecule type" value="Genomic_DNA"/>
</dbReference>
<dbReference type="AlphaFoldDB" id="A0A0E2BKT0"/>
<evidence type="ECO:0000313" key="2">
    <source>
        <dbReference type="Proteomes" id="UP000006329"/>
    </source>
</evidence>